<name>A0ABY9XZ01_9FLAO</name>
<gene>
    <name evidence="1" type="ORF">RHP49_09470</name>
</gene>
<evidence type="ECO:0000313" key="1">
    <source>
        <dbReference type="EMBL" id="WNH11149.1"/>
    </source>
</evidence>
<dbReference type="Proteomes" id="UP001303407">
    <property type="component" value="Chromosome"/>
</dbReference>
<accession>A0ABY9XZ01</accession>
<dbReference type="RefSeq" id="WP_415861125.1">
    <property type="nucleotide sequence ID" value="NZ_CP134536.1"/>
</dbReference>
<proteinExistence type="predicted"/>
<protein>
    <submittedName>
        <fullName evidence="1">Uncharacterized protein</fullName>
    </submittedName>
</protein>
<reference evidence="1 2" key="1">
    <citation type="submission" date="2023-09" db="EMBL/GenBank/DDBJ databases">
        <title>Thalassobella suaedae gen. nov., sp. nov., a marine bacterium of the family Flavobacteriaceae isolated from a halophyte Suaeda japonica.</title>
        <authorList>
            <person name="Lee S.Y."/>
            <person name="Hwang C.Y."/>
        </authorList>
    </citation>
    <scope>NUCLEOTIDE SEQUENCE [LARGE SCALE GENOMIC DNA]</scope>
    <source>
        <strain evidence="1 2">HL-DH10</strain>
    </source>
</reference>
<dbReference type="EMBL" id="CP134536">
    <property type="protein sequence ID" value="WNH11149.1"/>
    <property type="molecule type" value="Genomic_DNA"/>
</dbReference>
<keyword evidence="2" id="KW-1185">Reference proteome</keyword>
<organism evidence="1 2">
    <name type="scientific">Thalassobellus suaedae</name>
    <dbReference type="NCBI Taxonomy" id="3074124"/>
    <lineage>
        <taxon>Bacteria</taxon>
        <taxon>Pseudomonadati</taxon>
        <taxon>Bacteroidota</taxon>
        <taxon>Flavobacteriia</taxon>
        <taxon>Flavobacteriales</taxon>
        <taxon>Flavobacteriaceae</taxon>
        <taxon>Thalassobellus</taxon>
    </lineage>
</organism>
<sequence length="248" mass="29494">MSKKSLHKFYLDLIPNLITELFFFLPEKEIRVDIIEKLDFLKNQNVLNKVYVFDHYVGPMEYKKGRSNKNIFLKSGKLEQNIFRLVEKKSEVKKQEFYYVLNKYFELVETLFYMTNWMNTNLVQVVKKDDGIIGLFHVQFLNFKKHFEELVRNFYPNREAIPKGNFNAHEIIETYFPDITKSFKPATNSVIVPNFKARTKSVELNHIENTTTPPLPPPLQKADKKDKKQLVTEEEVEKLLLETFFNIK</sequence>
<evidence type="ECO:0000313" key="2">
    <source>
        <dbReference type="Proteomes" id="UP001303407"/>
    </source>
</evidence>